<evidence type="ECO:0000259" key="6">
    <source>
        <dbReference type="PROSITE" id="PS50011"/>
    </source>
</evidence>
<dbReference type="PROSITE" id="PS50011">
    <property type="entry name" value="PROTEIN_KINASE_DOM"/>
    <property type="match status" value="1"/>
</dbReference>
<accession>A0A1J4K9J9</accession>
<dbReference type="RefSeq" id="XP_068361043.1">
    <property type="nucleotide sequence ID" value="XM_068492236.1"/>
</dbReference>
<keyword evidence="2" id="KW-0808">Transferase</keyword>
<proteinExistence type="predicted"/>
<reference evidence="7" key="1">
    <citation type="submission" date="2016-10" db="EMBL/GenBank/DDBJ databases">
        <authorList>
            <person name="Benchimol M."/>
            <person name="Almeida L.G."/>
            <person name="Vasconcelos A.T."/>
            <person name="Perreira-Neves A."/>
            <person name="Rosa I.A."/>
            <person name="Tasca T."/>
            <person name="Bogo M.R."/>
            <person name="de Souza W."/>
        </authorList>
    </citation>
    <scope>NUCLEOTIDE SEQUENCE [LARGE SCALE GENOMIC DNA]</scope>
    <source>
        <strain evidence="7">K</strain>
    </source>
</reference>
<keyword evidence="1" id="KW-0723">Serine/threonine-protein kinase</keyword>
<dbReference type="OrthoDB" id="408964at2759"/>
<dbReference type="GO" id="GO:0004674">
    <property type="term" value="F:protein serine/threonine kinase activity"/>
    <property type="evidence" value="ECO:0007669"/>
    <property type="project" value="UniProtKB-KW"/>
</dbReference>
<dbReference type="CDD" id="cd05123">
    <property type="entry name" value="STKc_AGC"/>
    <property type="match status" value="1"/>
</dbReference>
<dbReference type="GO" id="GO:0005524">
    <property type="term" value="F:ATP binding"/>
    <property type="evidence" value="ECO:0007669"/>
    <property type="project" value="UniProtKB-KW"/>
</dbReference>
<evidence type="ECO:0000256" key="3">
    <source>
        <dbReference type="ARBA" id="ARBA00022741"/>
    </source>
</evidence>
<dbReference type="Pfam" id="PF00069">
    <property type="entry name" value="Pkinase"/>
    <property type="match status" value="1"/>
</dbReference>
<evidence type="ECO:0000313" key="8">
    <source>
        <dbReference type="Proteomes" id="UP000179807"/>
    </source>
</evidence>
<dbReference type="Proteomes" id="UP000179807">
    <property type="component" value="Unassembled WGS sequence"/>
</dbReference>
<name>A0A1J4K9J9_9EUKA</name>
<organism evidence="7 8">
    <name type="scientific">Tritrichomonas foetus</name>
    <dbReference type="NCBI Taxonomy" id="1144522"/>
    <lineage>
        <taxon>Eukaryota</taxon>
        <taxon>Metamonada</taxon>
        <taxon>Parabasalia</taxon>
        <taxon>Tritrichomonadida</taxon>
        <taxon>Tritrichomonadidae</taxon>
        <taxon>Tritrichomonas</taxon>
    </lineage>
</organism>
<dbReference type="SMART" id="SM00220">
    <property type="entry name" value="S_TKc"/>
    <property type="match status" value="1"/>
</dbReference>
<dbReference type="PANTHER" id="PTHR24351">
    <property type="entry name" value="RIBOSOMAL PROTEIN S6 KINASE"/>
    <property type="match status" value="1"/>
</dbReference>
<keyword evidence="4 7" id="KW-0418">Kinase</keyword>
<dbReference type="GeneID" id="94826940"/>
<comment type="caution">
    <text evidence="7">The sequence shown here is derived from an EMBL/GenBank/DDBJ whole genome shotgun (WGS) entry which is preliminary data.</text>
</comment>
<protein>
    <submittedName>
        <fullName evidence="7">cAMP-dependent protein kinase catalytic subunit</fullName>
    </submittedName>
</protein>
<evidence type="ECO:0000256" key="1">
    <source>
        <dbReference type="ARBA" id="ARBA00022527"/>
    </source>
</evidence>
<dbReference type="FunFam" id="1.10.510.10:FF:000571">
    <property type="entry name" value="Maternal embryonic leucine zipper kinase"/>
    <property type="match status" value="1"/>
</dbReference>
<sequence length="322" mass="37383">MQRVLRNKCCKTNSYSEVKQALQGCFKKGNVFDIFDIVEEKLRGRNVSIVKQKFGNEMFVMKEFCKSENLERNNMIMEKVENERRIHSNLHHPFITKLVGSYESDDKYYLIFEFGKQGDLQALLDSQTSNLSQKQIKIFIAELILSISYLHSMKIVHRDLKPSNIVISEGHLKLIDFGLAKSLNENEKCTSFCGTNEFVAPEVIEGKDYDYKVDIWSLGVIIFRLCCGYLPFKSMNLERLYDSITSGKYRIYSNVDDITKDLISKLLQTDPSKRITLEEVMNHPFFLGISFEKVLNREYENDFSPIGFNEDSSDDEIIEIVM</sequence>
<dbReference type="VEuPathDB" id="TrichDB:TRFO_05011"/>
<keyword evidence="8" id="KW-1185">Reference proteome</keyword>
<dbReference type="InterPro" id="IPR008271">
    <property type="entry name" value="Ser/Thr_kinase_AS"/>
</dbReference>
<dbReference type="InterPro" id="IPR045270">
    <property type="entry name" value="STKc_AGC"/>
</dbReference>
<dbReference type="SUPFAM" id="SSF56112">
    <property type="entry name" value="Protein kinase-like (PK-like)"/>
    <property type="match status" value="1"/>
</dbReference>
<dbReference type="InterPro" id="IPR011009">
    <property type="entry name" value="Kinase-like_dom_sf"/>
</dbReference>
<dbReference type="Gene3D" id="1.10.510.10">
    <property type="entry name" value="Transferase(Phosphotransferase) domain 1"/>
    <property type="match status" value="1"/>
</dbReference>
<gene>
    <name evidence="7" type="primary">CAPK</name>
    <name evidence="7" type="ORF">TRFO_05011</name>
</gene>
<evidence type="ECO:0000256" key="2">
    <source>
        <dbReference type="ARBA" id="ARBA00022679"/>
    </source>
</evidence>
<evidence type="ECO:0000313" key="7">
    <source>
        <dbReference type="EMBL" id="OHT07907.1"/>
    </source>
</evidence>
<dbReference type="InterPro" id="IPR000719">
    <property type="entry name" value="Prot_kinase_dom"/>
</dbReference>
<keyword evidence="5" id="KW-0067">ATP-binding</keyword>
<feature type="domain" description="Protein kinase" evidence="6">
    <location>
        <begin position="35"/>
        <end position="286"/>
    </location>
</feature>
<dbReference type="PROSITE" id="PS00108">
    <property type="entry name" value="PROTEIN_KINASE_ST"/>
    <property type="match status" value="1"/>
</dbReference>
<keyword evidence="3" id="KW-0547">Nucleotide-binding</keyword>
<evidence type="ECO:0000256" key="4">
    <source>
        <dbReference type="ARBA" id="ARBA00022777"/>
    </source>
</evidence>
<evidence type="ECO:0000256" key="5">
    <source>
        <dbReference type="ARBA" id="ARBA00022840"/>
    </source>
</evidence>
<dbReference type="AlphaFoldDB" id="A0A1J4K9J9"/>
<dbReference type="EMBL" id="MLAK01000682">
    <property type="protein sequence ID" value="OHT07907.1"/>
    <property type="molecule type" value="Genomic_DNA"/>
</dbReference>